<reference evidence="9" key="2">
    <citation type="submission" date="2020-09" db="EMBL/GenBank/DDBJ databases">
        <authorList>
            <person name="Sun Q."/>
            <person name="Ohkuma M."/>
        </authorList>
    </citation>
    <scope>NUCLEOTIDE SEQUENCE</scope>
    <source>
        <strain evidence="9">JCM 3276</strain>
    </source>
</reference>
<keyword evidence="2" id="KW-1003">Cell membrane</keyword>
<dbReference type="GO" id="GO:0006865">
    <property type="term" value="P:amino acid transport"/>
    <property type="evidence" value="ECO:0007669"/>
    <property type="project" value="UniProtKB-KW"/>
</dbReference>
<keyword evidence="10" id="KW-1185">Reference proteome</keyword>
<evidence type="ECO:0000313" key="10">
    <source>
        <dbReference type="Proteomes" id="UP000660680"/>
    </source>
</evidence>
<evidence type="ECO:0000256" key="4">
    <source>
        <dbReference type="ARBA" id="ARBA00022840"/>
    </source>
</evidence>
<keyword evidence="3" id="KW-0547">Nucleotide-binding</keyword>
<comment type="caution">
    <text evidence="9">The sequence shown here is derived from an EMBL/GenBank/DDBJ whole genome shotgun (WGS) entry which is preliminary data.</text>
</comment>
<evidence type="ECO:0000256" key="2">
    <source>
        <dbReference type="ARBA" id="ARBA00022475"/>
    </source>
</evidence>
<keyword evidence="4 9" id="KW-0067">ATP-binding</keyword>
<keyword evidence="1" id="KW-0813">Transport</keyword>
<evidence type="ECO:0000259" key="8">
    <source>
        <dbReference type="PROSITE" id="PS50893"/>
    </source>
</evidence>
<evidence type="ECO:0000256" key="1">
    <source>
        <dbReference type="ARBA" id="ARBA00022448"/>
    </source>
</evidence>
<dbReference type="EMBL" id="BMRB01000010">
    <property type="protein sequence ID" value="GGS58802.1"/>
    <property type="molecule type" value="Genomic_DNA"/>
</dbReference>
<keyword evidence="7" id="KW-0472">Membrane</keyword>
<evidence type="ECO:0000256" key="3">
    <source>
        <dbReference type="ARBA" id="ARBA00022741"/>
    </source>
</evidence>
<sequence length="327" mass="34366">MTDGIVLTGLRKVYPLRGGDVVALDGIDLRVPRGAIHGIVGESGAGKSTLVRCVTALERPTSGTVLVDGEAVDAAGERDLRRVRRRIGMVFQQVNLFDARTAAENIAYPLRIAKVPAARRRERVAELLDLVGLAGRGGSYPAQLSGGQKQRVGIARALAADPSVLLCDEPTSALDAATTRQILALIRDVRDRVGVTVLIITHEMSVVREVCDSVSLLDRGRIVEHGPIGEVVGRHGTRLARELIPLPVTADSTTVEAAFAVEHTGEVFRAIGGIDGVAVAAGTVETLGGVRVGRLRLDVAPDRRAAALAALRQAGLHVTVAPGEEAA</sequence>
<organism evidence="9 10">
    <name type="scientific">Actinokineospora fastidiosa</name>
    <dbReference type="NCBI Taxonomy" id="1816"/>
    <lineage>
        <taxon>Bacteria</taxon>
        <taxon>Bacillati</taxon>
        <taxon>Actinomycetota</taxon>
        <taxon>Actinomycetes</taxon>
        <taxon>Pseudonocardiales</taxon>
        <taxon>Pseudonocardiaceae</taxon>
        <taxon>Actinokineospora</taxon>
    </lineage>
</organism>
<dbReference type="PANTHER" id="PTHR43166:SF30">
    <property type="entry name" value="METHIONINE IMPORT ATP-BINDING PROTEIN METN"/>
    <property type="match status" value="1"/>
</dbReference>
<evidence type="ECO:0000256" key="6">
    <source>
        <dbReference type="ARBA" id="ARBA00022970"/>
    </source>
</evidence>
<dbReference type="SUPFAM" id="SSF52540">
    <property type="entry name" value="P-loop containing nucleoside triphosphate hydrolases"/>
    <property type="match status" value="1"/>
</dbReference>
<dbReference type="PROSITE" id="PS50893">
    <property type="entry name" value="ABC_TRANSPORTER_2"/>
    <property type="match status" value="1"/>
</dbReference>
<gene>
    <name evidence="9" type="ORF">GCM10010171_62210</name>
</gene>
<proteinExistence type="predicted"/>
<evidence type="ECO:0000313" key="9">
    <source>
        <dbReference type="EMBL" id="GGS58802.1"/>
    </source>
</evidence>
<evidence type="ECO:0000256" key="5">
    <source>
        <dbReference type="ARBA" id="ARBA00022967"/>
    </source>
</evidence>
<dbReference type="RefSeq" id="WP_189214187.1">
    <property type="nucleotide sequence ID" value="NZ_BMRB01000010.1"/>
</dbReference>
<dbReference type="Gene3D" id="3.40.50.300">
    <property type="entry name" value="P-loop containing nucleotide triphosphate hydrolases"/>
    <property type="match status" value="1"/>
</dbReference>
<keyword evidence="6" id="KW-0029">Amino-acid transport</keyword>
<dbReference type="InterPro" id="IPR050086">
    <property type="entry name" value="MetN_ABC_transporter-like"/>
</dbReference>
<dbReference type="InterPro" id="IPR003593">
    <property type="entry name" value="AAA+_ATPase"/>
</dbReference>
<dbReference type="GO" id="GO:0005524">
    <property type="term" value="F:ATP binding"/>
    <property type="evidence" value="ECO:0007669"/>
    <property type="project" value="UniProtKB-KW"/>
</dbReference>
<dbReference type="GO" id="GO:0016887">
    <property type="term" value="F:ATP hydrolysis activity"/>
    <property type="evidence" value="ECO:0007669"/>
    <property type="project" value="InterPro"/>
</dbReference>
<dbReference type="Pfam" id="PF00005">
    <property type="entry name" value="ABC_tran"/>
    <property type="match status" value="1"/>
</dbReference>
<dbReference type="Proteomes" id="UP000660680">
    <property type="component" value="Unassembled WGS sequence"/>
</dbReference>
<name>A0A918GSF8_9PSEU</name>
<feature type="domain" description="ABC transporter" evidence="8">
    <location>
        <begin position="5"/>
        <end position="244"/>
    </location>
</feature>
<evidence type="ECO:0000256" key="7">
    <source>
        <dbReference type="ARBA" id="ARBA00023136"/>
    </source>
</evidence>
<dbReference type="PANTHER" id="PTHR43166">
    <property type="entry name" value="AMINO ACID IMPORT ATP-BINDING PROTEIN"/>
    <property type="match status" value="1"/>
</dbReference>
<keyword evidence="5" id="KW-1278">Translocase</keyword>
<protein>
    <submittedName>
        <fullName evidence="9">Methionine ABC transporter ATP-binding protein</fullName>
    </submittedName>
</protein>
<dbReference type="InterPro" id="IPR027417">
    <property type="entry name" value="P-loop_NTPase"/>
</dbReference>
<dbReference type="InterPro" id="IPR017871">
    <property type="entry name" value="ABC_transporter-like_CS"/>
</dbReference>
<accession>A0A918GSF8</accession>
<dbReference type="SMART" id="SM00382">
    <property type="entry name" value="AAA"/>
    <property type="match status" value="1"/>
</dbReference>
<dbReference type="AlphaFoldDB" id="A0A918GSF8"/>
<reference evidence="9" key="1">
    <citation type="journal article" date="2014" name="Int. J. Syst. Evol. Microbiol.">
        <title>Complete genome sequence of Corynebacterium casei LMG S-19264T (=DSM 44701T), isolated from a smear-ripened cheese.</title>
        <authorList>
            <consortium name="US DOE Joint Genome Institute (JGI-PGF)"/>
            <person name="Walter F."/>
            <person name="Albersmeier A."/>
            <person name="Kalinowski J."/>
            <person name="Ruckert C."/>
        </authorList>
    </citation>
    <scope>NUCLEOTIDE SEQUENCE</scope>
    <source>
        <strain evidence="9">JCM 3276</strain>
    </source>
</reference>
<dbReference type="InterPro" id="IPR003439">
    <property type="entry name" value="ABC_transporter-like_ATP-bd"/>
</dbReference>
<dbReference type="PROSITE" id="PS00211">
    <property type="entry name" value="ABC_TRANSPORTER_1"/>
    <property type="match status" value="1"/>
</dbReference>